<gene>
    <name evidence="7" type="primary">LOC106176916</name>
</gene>
<name>A0A1S3JY32_LINAN</name>
<evidence type="ECO:0000256" key="1">
    <source>
        <dbReference type="ARBA" id="ARBA00004613"/>
    </source>
</evidence>
<dbReference type="Pfam" id="PF00151">
    <property type="entry name" value="Lipase"/>
    <property type="match status" value="1"/>
</dbReference>
<evidence type="ECO:0000313" key="6">
    <source>
        <dbReference type="Proteomes" id="UP000085678"/>
    </source>
</evidence>
<keyword evidence="6" id="KW-1185">Reference proteome</keyword>
<dbReference type="Gene3D" id="3.40.50.1820">
    <property type="entry name" value="alpha/beta hydrolase"/>
    <property type="match status" value="1"/>
</dbReference>
<dbReference type="InterPro" id="IPR013818">
    <property type="entry name" value="Lipase"/>
</dbReference>
<dbReference type="PRINTS" id="PR00821">
    <property type="entry name" value="TAGLIPASE"/>
</dbReference>
<dbReference type="GO" id="GO:0005615">
    <property type="term" value="C:extracellular space"/>
    <property type="evidence" value="ECO:0007669"/>
    <property type="project" value="TreeGrafter"/>
</dbReference>
<dbReference type="STRING" id="7574.A0A1S3JY32"/>
<dbReference type="GO" id="GO:0016298">
    <property type="term" value="F:lipase activity"/>
    <property type="evidence" value="ECO:0007669"/>
    <property type="project" value="InterPro"/>
</dbReference>
<dbReference type="InterPro" id="IPR029058">
    <property type="entry name" value="AB_hydrolase_fold"/>
</dbReference>
<dbReference type="InParanoid" id="A0A1S3JY32"/>
<dbReference type="AlphaFoldDB" id="A0A1S3JY32"/>
<reference evidence="7" key="1">
    <citation type="submission" date="2025-08" db="UniProtKB">
        <authorList>
            <consortium name="RefSeq"/>
        </authorList>
    </citation>
    <scope>IDENTIFICATION</scope>
    <source>
        <tissue evidence="7">Gonads</tissue>
    </source>
</reference>
<dbReference type="RefSeq" id="XP_013414959.1">
    <property type="nucleotide sequence ID" value="XM_013559505.1"/>
</dbReference>
<dbReference type="SUPFAM" id="SSF53474">
    <property type="entry name" value="alpha/beta-Hydrolases"/>
    <property type="match status" value="1"/>
</dbReference>
<dbReference type="OrthoDB" id="199913at2759"/>
<dbReference type="GeneID" id="106176916"/>
<dbReference type="InterPro" id="IPR000734">
    <property type="entry name" value="TAG_lipase"/>
</dbReference>
<dbReference type="GO" id="GO:0016042">
    <property type="term" value="P:lipid catabolic process"/>
    <property type="evidence" value="ECO:0007669"/>
    <property type="project" value="TreeGrafter"/>
</dbReference>
<evidence type="ECO:0000313" key="7">
    <source>
        <dbReference type="RefSeq" id="XP_013414959.1"/>
    </source>
</evidence>
<evidence type="ECO:0000256" key="4">
    <source>
        <dbReference type="RuleBase" id="RU004262"/>
    </source>
</evidence>
<dbReference type="KEGG" id="lak:106176916"/>
<dbReference type="OMA" id="LITHGFH"/>
<comment type="similarity">
    <text evidence="2 4">Belongs to the AB hydrolase superfamily. Lipase family.</text>
</comment>
<proteinExistence type="inferred from homology"/>
<feature type="domain" description="Lipase" evidence="5">
    <location>
        <begin position="50"/>
        <end position="234"/>
    </location>
</feature>
<keyword evidence="3" id="KW-0964">Secreted</keyword>
<evidence type="ECO:0000259" key="5">
    <source>
        <dbReference type="Pfam" id="PF00151"/>
    </source>
</evidence>
<organism evidence="6 7">
    <name type="scientific">Lingula anatina</name>
    <name type="common">Brachiopod</name>
    <name type="synonym">Lingula unguis</name>
    <dbReference type="NCBI Taxonomy" id="7574"/>
    <lineage>
        <taxon>Eukaryota</taxon>
        <taxon>Metazoa</taxon>
        <taxon>Spiralia</taxon>
        <taxon>Lophotrochozoa</taxon>
        <taxon>Brachiopoda</taxon>
        <taxon>Linguliformea</taxon>
        <taxon>Lingulata</taxon>
        <taxon>Lingulida</taxon>
        <taxon>Linguloidea</taxon>
        <taxon>Lingulidae</taxon>
        <taxon>Lingula</taxon>
    </lineage>
</organism>
<protein>
    <submittedName>
        <fullName evidence="7">Phospholipase A1-like</fullName>
    </submittedName>
</protein>
<accession>A0A1S3JY32</accession>
<evidence type="ECO:0000256" key="2">
    <source>
        <dbReference type="ARBA" id="ARBA00010701"/>
    </source>
</evidence>
<dbReference type="PANTHER" id="PTHR11610">
    <property type="entry name" value="LIPASE"/>
    <property type="match status" value="1"/>
</dbReference>
<comment type="subcellular location">
    <subcellularLocation>
        <location evidence="1">Secreted</location>
    </subcellularLocation>
</comment>
<evidence type="ECO:0000256" key="3">
    <source>
        <dbReference type="ARBA" id="ARBA00022525"/>
    </source>
</evidence>
<dbReference type="Proteomes" id="UP000085678">
    <property type="component" value="Unplaced"/>
</dbReference>
<sequence>MCDRLCLSCPCFASIGRKLSAKRDQIFDSRKYKTKQMEEKLIQEIASGAPVDKIKPTLFLNKHDQGELKVEYQTTVAETVDKMRQDGFLATSKLVFIVHGYRDNAHSGWLVEAKDNLLEENPDQTVVLVDWSRGADTVIYPWAAADTATVGAWLGEVADGVRSKFPEMKIWSVGHSLGAHLVGSAGRHSKGAIHRVTGLDPAGPLFEKYLDVDKRLRPTDAAMVDVIHTDGYETNVKNGEKRQVSVLRQIEGELSVADALVNHFGTLIPLGTIDFYPNYGYEQPGVAPFQTSAQHHRAVQLFNWSIKNKGKFMTNQILDGTPAFEKPVKKLKTTENWAEMGCYADQSFCDRGLYFIRTNPTIPWAPATSETSSDTPSAWGCNIL</sequence>